<dbReference type="InterPro" id="IPR005501">
    <property type="entry name" value="LamB/YcsF/PxpA-like"/>
</dbReference>
<dbReference type="EC" id="3.5.2.9" evidence="1"/>
<evidence type="ECO:0000313" key="2">
    <source>
        <dbReference type="EMBL" id="SCM79376.1"/>
    </source>
</evidence>
<dbReference type="Pfam" id="PF03746">
    <property type="entry name" value="LamB_YcsF"/>
    <property type="match status" value="1"/>
</dbReference>
<protein>
    <recommendedName>
        <fullName evidence="1">5-oxoprolinase subunit A</fullName>
        <shortName evidence="1">5-OPase subunit A</shortName>
        <ecNumber evidence="1">3.5.2.9</ecNumber>
    </recommendedName>
    <alternativeName>
        <fullName evidence="1">5-oxoprolinase (ATP-hydrolyzing) subunit A</fullName>
    </alternativeName>
</protein>
<comment type="function">
    <text evidence="1">Catalyzes the cleavage of 5-oxoproline to form L-glutamate coupled to the hydrolysis of ATP to ADP and inorganic phosphate.</text>
</comment>
<dbReference type="GO" id="GO:0017168">
    <property type="term" value="F:5-oxoprolinase (ATP-hydrolyzing) activity"/>
    <property type="evidence" value="ECO:0007669"/>
    <property type="project" value="UniProtKB-UniRule"/>
</dbReference>
<sequence length="256" mass="27417">MISIDLNCDMGEGFGVYTLGYDEEAMPHVSSINVACGFHASDPANMWKTVRLAKQYGIAVGAHPAFPDLVGFGRRSMAASTEEIKADVIYQIGALWAFCQAEGIKMQHVKVHGAMYNQAEKDIQVAVAIAEAIKAVDPGLYMLCLGNSTMVEGAKQAGVNYVEEAFADRAYTAQGTLVPRKQAGAVIHDVSLVAERVLSMVKHKKVAAIDGSIIPITAQTICVHGDTPGAIDMIKAIRHKLEQEGIALKPFGLTSE</sequence>
<dbReference type="RefSeq" id="WP_288183511.1">
    <property type="nucleotide sequence ID" value="NZ_LT608335.1"/>
</dbReference>
<evidence type="ECO:0000256" key="1">
    <source>
        <dbReference type="HAMAP-Rule" id="MF_00691"/>
    </source>
</evidence>
<keyword evidence="1" id="KW-0378">Hydrolase</keyword>
<dbReference type="AlphaFoldDB" id="A0A212LPF8"/>
<dbReference type="Gene3D" id="3.20.20.370">
    <property type="entry name" value="Glycoside hydrolase/deacetylase"/>
    <property type="match status" value="1"/>
</dbReference>
<dbReference type="NCBIfam" id="NF003814">
    <property type="entry name" value="PRK05406.1-3"/>
    <property type="match status" value="1"/>
</dbReference>
<keyword evidence="1" id="KW-0547">Nucleotide-binding</keyword>
<organism evidence="2">
    <name type="scientific">uncultured Sporomusa sp</name>
    <dbReference type="NCBI Taxonomy" id="307249"/>
    <lineage>
        <taxon>Bacteria</taxon>
        <taxon>Bacillati</taxon>
        <taxon>Bacillota</taxon>
        <taxon>Negativicutes</taxon>
        <taxon>Selenomonadales</taxon>
        <taxon>Sporomusaceae</taxon>
        <taxon>Sporomusa</taxon>
        <taxon>environmental samples</taxon>
    </lineage>
</organism>
<comment type="similarity">
    <text evidence="1">Belongs to the LamB/PxpA family.</text>
</comment>
<comment type="catalytic activity">
    <reaction evidence="1">
        <text>5-oxo-L-proline + ATP + 2 H2O = L-glutamate + ADP + phosphate + H(+)</text>
        <dbReference type="Rhea" id="RHEA:10348"/>
        <dbReference type="ChEBI" id="CHEBI:15377"/>
        <dbReference type="ChEBI" id="CHEBI:15378"/>
        <dbReference type="ChEBI" id="CHEBI:29985"/>
        <dbReference type="ChEBI" id="CHEBI:30616"/>
        <dbReference type="ChEBI" id="CHEBI:43474"/>
        <dbReference type="ChEBI" id="CHEBI:58402"/>
        <dbReference type="ChEBI" id="CHEBI:456216"/>
        <dbReference type="EC" id="3.5.2.9"/>
    </reaction>
</comment>
<name>A0A212LPF8_9FIRM</name>
<comment type="subunit">
    <text evidence="1">Forms a complex composed of PxpA, PxpB and PxpC.</text>
</comment>
<dbReference type="GO" id="GO:0005975">
    <property type="term" value="P:carbohydrate metabolic process"/>
    <property type="evidence" value="ECO:0007669"/>
    <property type="project" value="InterPro"/>
</dbReference>
<gene>
    <name evidence="2" type="primary">ybgL</name>
    <name evidence="1" type="synonym">pxpA</name>
    <name evidence="2" type="ORF">KL86SPO_20537</name>
</gene>
<dbReference type="CDD" id="cd10787">
    <property type="entry name" value="LamB_YcsF_like"/>
    <property type="match status" value="1"/>
</dbReference>
<dbReference type="SUPFAM" id="SSF88713">
    <property type="entry name" value="Glycoside hydrolase/deacetylase"/>
    <property type="match status" value="1"/>
</dbReference>
<proteinExistence type="inferred from homology"/>
<reference evidence="2" key="1">
    <citation type="submission" date="2016-08" db="EMBL/GenBank/DDBJ databases">
        <authorList>
            <person name="Seilhamer J.J."/>
        </authorList>
    </citation>
    <scope>NUCLEOTIDE SEQUENCE</scope>
    <source>
        <strain evidence="2">86</strain>
    </source>
</reference>
<dbReference type="EMBL" id="FMJE01000002">
    <property type="protein sequence ID" value="SCM79376.1"/>
    <property type="molecule type" value="Genomic_DNA"/>
</dbReference>
<dbReference type="PANTHER" id="PTHR30292">
    <property type="entry name" value="UNCHARACTERIZED PROTEIN YBGL-RELATED"/>
    <property type="match status" value="1"/>
</dbReference>
<dbReference type="InterPro" id="IPR011330">
    <property type="entry name" value="Glyco_hydro/deAcase_b/a-brl"/>
</dbReference>
<dbReference type="PANTHER" id="PTHR30292:SF0">
    <property type="entry name" value="5-OXOPROLINASE SUBUNIT A"/>
    <property type="match status" value="1"/>
</dbReference>
<dbReference type="GO" id="GO:0005524">
    <property type="term" value="F:ATP binding"/>
    <property type="evidence" value="ECO:0007669"/>
    <property type="project" value="UniProtKB-UniRule"/>
</dbReference>
<dbReference type="NCBIfam" id="NF003816">
    <property type="entry name" value="PRK05406.1-5"/>
    <property type="match status" value="1"/>
</dbReference>
<accession>A0A212LPF8</accession>
<keyword evidence="1" id="KW-0067">ATP-binding</keyword>
<dbReference type="HAMAP" id="MF_00691">
    <property type="entry name" value="PxpA"/>
    <property type="match status" value="1"/>
</dbReference>